<keyword evidence="1" id="KW-0472">Membrane</keyword>
<organism evidence="2 3">
    <name type="scientific">Vibrio mytili</name>
    <dbReference type="NCBI Taxonomy" id="50718"/>
    <lineage>
        <taxon>Bacteria</taxon>
        <taxon>Pseudomonadati</taxon>
        <taxon>Pseudomonadota</taxon>
        <taxon>Gammaproteobacteria</taxon>
        <taxon>Vibrionales</taxon>
        <taxon>Vibrionaceae</taxon>
        <taxon>Vibrio</taxon>
    </lineage>
</organism>
<keyword evidence="1" id="KW-0812">Transmembrane</keyword>
<dbReference type="RefSeq" id="WP_041154900.1">
    <property type="nucleotide sequence ID" value="NZ_CBCRVP010000001.1"/>
</dbReference>
<keyword evidence="1" id="KW-1133">Transmembrane helix</keyword>
<comment type="caution">
    <text evidence="2">The sequence shown here is derived from an EMBL/GenBank/DDBJ whole genome shotgun (WGS) entry which is preliminary data.</text>
</comment>
<gene>
    <name evidence="2" type="ORF">SU60_07070</name>
</gene>
<reference evidence="2 3" key="1">
    <citation type="submission" date="2015-01" db="EMBL/GenBank/DDBJ databases">
        <title>Draft genome of Vibrio mytili type strain CAIM 528.</title>
        <authorList>
            <person name="Gonzalez-Castillo A."/>
            <person name="Gomez-Gil B."/>
            <person name="Enciso-Ibarra J."/>
        </authorList>
    </citation>
    <scope>NUCLEOTIDE SEQUENCE [LARGE SCALE GENOMIC DNA]</scope>
    <source>
        <strain evidence="2 3">CAIM 528</strain>
    </source>
</reference>
<evidence type="ECO:0000256" key="1">
    <source>
        <dbReference type="SAM" id="Phobius"/>
    </source>
</evidence>
<dbReference type="STRING" id="50718.SU60_07070"/>
<dbReference type="EMBL" id="JXOK01000019">
    <property type="protein sequence ID" value="KIN11555.1"/>
    <property type="molecule type" value="Genomic_DNA"/>
</dbReference>
<name>A0A0C3I987_9VIBR</name>
<feature type="transmembrane region" description="Helical" evidence="1">
    <location>
        <begin position="41"/>
        <end position="64"/>
    </location>
</feature>
<dbReference type="AlphaFoldDB" id="A0A0C3I987"/>
<accession>A0A0C3I987</accession>
<feature type="transmembrane region" description="Helical" evidence="1">
    <location>
        <begin position="7"/>
        <end position="29"/>
    </location>
</feature>
<keyword evidence="3" id="KW-1185">Reference proteome</keyword>
<sequence>MKRLIYLLIYMIGFPALGILFGFVFLKIFDSINGPLQEFAFWISIIAWGGFGFIAGCYGMYFFIKVEKLRKLKLNTSGLERHKK</sequence>
<evidence type="ECO:0000313" key="2">
    <source>
        <dbReference type="EMBL" id="KIN11555.1"/>
    </source>
</evidence>
<proteinExistence type="predicted"/>
<evidence type="ECO:0000313" key="3">
    <source>
        <dbReference type="Proteomes" id="UP000031977"/>
    </source>
</evidence>
<protein>
    <submittedName>
        <fullName evidence="2">Uncharacterized protein</fullName>
    </submittedName>
</protein>
<dbReference type="Proteomes" id="UP000031977">
    <property type="component" value="Unassembled WGS sequence"/>
</dbReference>